<evidence type="ECO:0000259" key="4">
    <source>
        <dbReference type="PROSITE" id="PS51915"/>
    </source>
</evidence>
<evidence type="ECO:0000256" key="1">
    <source>
        <dbReference type="ARBA" id="ARBA00004123"/>
    </source>
</evidence>
<feature type="region of interest" description="Disordered" evidence="3">
    <location>
        <begin position="244"/>
        <end position="288"/>
    </location>
</feature>
<name>A0ABM1YN57_AEDAL</name>
<feature type="binding site" evidence="2">
    <location>
        <position position="41"/>
    </location>
    <ligand>
        <name>Zn(2+)</name>
        <dbReference type="ChEBI" id="CHEBI:29105"/>
    </ligand>
</feature>
<feature type="binding site" evidence="2">
    <location>
        <position position="92"/>
    </location>
    <ligand>
        <name>Zn(2+)</name>
        <dbReference type="ChEBI" id="CHEBI:29105"/>
    </ligand>
</feature>
<dbReference type="Gene3D" id="1.10.10.60">
    <property type="entry name" value="Homeodomain-like"/>
    <property type="match status" value="4"/>
</dbReference>
<keyword evidence="2" id="KW-0862">Zinc</keyword>
<keyword evidence="6" id="KW-1185">Reference proteome</keyword>
<feature type="compositionally biased region" description="Polar residues" evidence="3">
    <location>
        <begin position="168"/>
        <end position="184"/>
    </location>
</feature>
<reference evidence="6" key="1">
    <citation type="journal article" date="2015" name="Proc. Natl. Acad. Sci. U.S.A.">
        <title>Genome sequence of the Asian Tiger mosquito, Aedes albopictus, reveals insights into its biology, genetics, and evolution.</title>
        <authorList>
            <person name="Chen X.G."/>
            <person name="Jiang X."/>
            <person name="Gu J."/>
            <person name="Xu M."/>
            <person name="Wu Y."/>
            <person name="Deng Y."/>
            <person name="Zhang C."/>
            <person name="Bonizzoni M."/>
            <person name="Dermauw W."/>
            <person name="Vontas J."/>
            <person name="Armbruster P."/>
            <person name="Huang X."/>
            <person name="Yang Y."/>
            <person name="Zhang H."/>
            <person name="He W."/>
            <person name="Peng H."/>
            <person name="Liu Y."/>
            <person name="Wu K."/>
            <person name="Chen J."/>
            <person name="Lirakis M."/>
            <person name="Topalis P."/>
            <person name="Van Leeuwen T."/>
            <person name="Hall A.B."/>
            <person name="Jiang X."/>
            <person name="Thorpe C."/>
            <person name="Mueller R.L."/>
            <person name="Sun C."/>
            <person name="Waterhouse R.M."/>
            <person name="Yan G."/>
            <person name="Tu Z.J."/>
            <person name="Fang X."/>
            <person name="James A.A."/>
        </authorList>
    </citation>
    <scope>NUCLEOTIDE SEQUENCE [LARGE SCALE GENOMIC DNA]</scope>
    <source>
        <strain evidence="6">Foshan</strain>
    </source>
</reference>
<protein>
    <recommendedName>
        <fullName evidence="4">ZAD domain-containing protein</fullName>
    </recommendedName>
</protein>
<dbReference type="EnsemblMetazoa" id="AALFPA23_010657.R14964">
    <property type="protein sequence ID" value="AALFPA23_010657.P14964"/>
    <property type="gene ID" value="AALFPA23_010657"/>
</dbReference>
<feature type="region of interest" description="Disordered" evidence="3">
    <location>
        <begin position="482"/>
        <end position="545"/>
    </location>
</feature>
<feature type="region of interest" description="Disordered" evidence="3">
    <location>
        <begin position="156"/>
        <end position="191"/>
    </location>
</feature>
<evidence type="ECO:0000313" key="5">
    <source>
        <dbReference type="EnsemblMetazoa" id="AALFPA23_010657.P14964"/>
    </source>
</evidence>
<dbReference type="Gene3D" id="3.40.1800.20">
    <property type="match status" value="1"/>
</dbReference>
<feature type="compositionally biased region" description="Basic and acidic residues" evidence="3">
    <location>
        <begin position="527"/>
        <end position="537"/>
    </location>
</feature>
<dbReference type="Pfam" id="PF07776">
    <property type="entry name" value="zf-AD"/>
    <property type="match status" value="1"/>
</dbReference>
<feature type="domain" description="ZAD" evidence="4">
    <location>
        <begin position="39"/>
        <end position="116"/>
    </location>
</feature>
<comment type="subcellular location">
    <subcellularLocation>
        <location evidence="1">Nucleus</location>
    </subcellularLocation>
</comment>
<keyword evidence="2" id="KW-0863">Zinc-finger</keyword>
<evidence type="ECO:0000256" key="3">
    <source>
        <dbReference type="SAM" id="MobiDB-lite"/>
    </source>
</evidence>
<dbReference type="Proteomes" id="UP000069940">
    <property type="component" value="Unassembled WGS sequence"/>
</dbReference>
<feature type="binding site" evidence="2">
    <location>
        <position position="44"/>
    </location>
    <ligand>
        <name>Zn(2+)</name>
        <dbReference type="ChEBI" id="CHEBI:29105"/>
    </ligand>
</feature>
<sequence length="545" mass="60611">MLDLSGIPSIFTSFKSIYFKYYRKVLLKSVHKLDTMESGSCRACSRTENFRRFSLYAVAEATQEVIAMMILETSNIQVSTADGLPQHICSDCLIALSLAYSFRQQCHRADAKFRGIHGRVSHLTVVGQQQSHQLPENRSSHTQNTDTFEIIIPKEEVDPDDHRHGYNEYSSSSNHDSQWGNPNAHQPIGGGAMTVVHNVSEPYFGGAFAGRISEPSDADDSNLVQPMEVTPEMAEFTALGQNTLKQESLSSEESPKGRKRQLTKKQNTKTCQQEKGQQNPKDGPKTWSAETMDSALEAIKNGMSYYKASCSFEIPIATLYWTAQRQGVKSQQAEFNKSYKEQQLPTALEAIKAGLSVTKASTKFNIPPSTLRRHIGYHGIKINSPEPTWTEEQMSEAFEAIQGGMNWKSASIKYNIPYATLIKRGKRCGISYPDQKKPHEQMSEALKAIQDGMSYRKARTVFNIPHGTLYQHARASGINHPKAAATNAKNDNTDKPMGMASEAWPSSSNESHEHSVEASESSSSHHTTSDVKVKTEKDVDETNSS</sequence>
<organism evidence="5 6">
    <name type="scientific">Aedes albopictus</name>
    <name type="common">Asian tiger mosquito</name>
    <name type="synonym">Stegomyia albopicta</name>
    <dbReference type="NCBI Taxonomy" id="7160"/>
    <lineage>
        <taxon>Eukaryota</taxon>
        <taxon>Metazoa</taxon>
        <taxon>Ecdysozoa</taxon>
        <taxon>Arthropoda</taxon>
        <taxon>Hexapoda</taxon>
        <taxon>Insecta</taxon>
        <taxon>Pterygota</taxon>
        <taxon>Neoptera</taxon>
        <taxon>Endopterygota</taxon>
        <taxon>Diptera</taxon>
        <taxon>Nematocera</taxon>
        <taxon>Culicoidea</taxon>
        <taxon>Culicidae</taxon>
        <taxon>Culicinae</taxon>
        <taxon>Aedini</taxon>
        <taxon>Aedes</taxon>
        <taxon>Stegomyia</taxon>
    </lineage>
</organism>
<feature type="binding site" evidence="2">
    <location>
        <position position="89"/>
    </location>
    <ligand>
        <name>Zn(2+)</name>
        <dbReference type="ChEBI" id="CHEBI:29105"/>
    </ligand>
</feature>
<dbReference type="SUPFAM" id="SSF46689">
    <property type="entry name" value="Homeodomain-like"/>
    <property type="match status" value="4"/>
</dbReference>
<evidence type="ECO:0000256" key="2">
    <source>
        <dbReference type="PROSITE-ProRule" id="PRU01263"/>
    </source>
</evidence>
<reference evidence="5" key="2">
    <citation type="submission" date="2025-05" db="UniProtKB">
        <authorList>
            <consortium name="EnsemblMetazoa"/>
        </authorList>
    </citation>
    <scope>IDENTIFICATION</scope>
    <source>
        <strain evidence="5">Foshan</strain>
    </source>
</reference>
<evidence type="ECO:0000313" key="6">
    <source>
        <dbReference type="Proteomes" id="UP000069940"/>
    </source>
</evidence>
<dbReference type="GeneID" id="109398329"/>
<dbReference type="PROSITE" id="PS51915">
    <property type="entry name" value="ZAD"/>
    <property type="match status" value="1"/>
</dbReference>
<dbReference type="InterPro" id="IPR012934">
    <property type="entry name" value="Znf_AD"/>
</dbReference>
<feature type="compositionally biased region" description="Basic and acidic residues" evidence="3">
    <location>
        <begin position="156"/>
        <end position="166"/>
    </location>
</feature>
<dbReference type="InterPro" id="IPR007889">
    <property type="entry name" value="HTH_Psq"/>
</dbReference>
<dbReference type="RefSeq" id="XP_019526228.3">
    <property type="nucleotide sequence ID" value="XM_019670683.3"/>
</dbReference>
<feature type="compositionally biased region" description="Polar residues" evidence="3">
    <location>
        <begin position="268"/>
        <end position="280"/>
    </location>
</feature>
<proteinExistence type="predicted"/>
<dbReference type="SMART" id="SM00868">
    <property type="entry name" value="zf-AD"/>
    <property type="match status" value="1"/>
</dbReference>
<dbReference type="Pfam" id="PF05225">
    <property type="entry name" value="HTH_psq"/>
    <property type="match status" value="4"/>
</dbReference>
<keyword evidence="2" id="KW-0479">Metal-binding</keyword>
<dbReference type="InterPro" id="IPR009057">
    <property type="entry name" value="Homeodomain-like_sf"/>
</dbReference>
<dbReference type="SUPFAM" id="SSF57716">
    <property type="entry name" value="Glucocorticoid receptor-like (DNA-binding domain)"/>
    <property type="match status" value="1"/>
</dbReference>
<accession>A0ABM1YN57</accession>
<feature type="compositionally biased region" description="Basic residues" evidence="3">
    <location>
        <begin position="257"/>
        <end position="267"/>
    </location>
</feature>